<dbReference type="GO" id="GO:0005886">
    <property type="term" value="C:plasma membrane"/>
    <property type="evidence" value="ECO:0007669"/>
    <property type="project" value="TreeGrafter"/>
</dbReference>
<dbReference type="InterPro" id="IPR036179">
    <property type="entry name" value="Ig-like_dom_sf"/>
</dbReference>
<keyword evidence="7" id="KW-1185">Reference proteome</keyword>
<name>A0A670I9X5_PODMU</name>
<dbReference type="SUPFAM" id="SSF48726">
    <property type="entry name" value="Immunoglobulin"/>
    <property type="match status" value="1"/>
</dbReference>
<protein>
    <recommendedName>
        <fullName evidence="5">Ig-like domain-containing protein</fullName>
    </recommendedName>
</protein>
<keyword evidence="4" id="KW-1133">Transmembrane helix</keyword>
<organism evidence="6 7">
    <name type="scientific">Podarcis muralis</name>
    <name type="common">Wall lizard</name>
    <name type="synonym">Lacerta muralis</name>
    <dbReference type="NCBI Taxonomy" id="64176"/>
    <lineage>
        <taxon>Eukaryota</taxon>
        <taxon>Metazoa</taxon>
        <taxon>Chordata</taxon>
        <taxon>Craniata</taxon>
        <taxon>Vertebrata</taxon>
        <taxon>Euteleostomi</taxon>
        <taxon>Lepidosauria</taxon>
        <taxon>Squamata</taxon>
        <taxon>Bifurcata</taxon>
        <taxon>Unidentata</taxon>
        <taxon>Episquamata</taxon>
        <taxon>Laterata</taxon>
        <taxon>Lacertibaenia</taxon>
        <taxon>Lacertidae</taxon>
        <taxon>Podarcis</taxon>
    </lineage>
</organism>
<dbReference type="Pfam" id="PF07686">
    <property type="entry name" value="V-set"/>
    <property type="match status" value="1"/>
</dbReference>
<reference evidence="6" key="2">
    <citation type="submission" date="2025-08" db="UniProtKB">
        <authorList>
            <consortium name="Ensembl"/>
        </authorList>
    </citation>
    <scope>IDENTIFICATION</scope>
</reference>
<dbReference type="SMART" id="SM00409">
    <property type="entry name" value="IG"/>
    <property type="match status" value="1"/>
</dbReference>
<evidence type="ECO:0000256" key="2">
    <source>
        <dbReference type="ARBA" id="ARBA00022692"/>
    </source>
</evidence>
<dbReference type="PROSITE" id="PS50835">
    <property type="entry name" value="IG_LIKE"/>
    <property type="match status" value="1"/>
</dbReference>
<proteinExistence type="predicted"/>
<dbReference type="Ensembl" id="ENSPMRT00000009066.1">
    <property type="protein sequence ID" value="ENSPMRP00000008479.1"/>
    <property type="gene ID" value="ENSPMRG00000005724.1"/>
</dbReference>
<dbReference type="GeneTree" id="ENSGT00950000182977"/>
<dbReference type="Gene3D" id="2.60.40.10">
    <property type="entry name" value="Immunoglobulins"/>
    <property type="match status" value="1"/>
</dbReference>
<dbReference type="PANTHER" id="PTHR11860">
    <property type="entry name" value="POLYMERIC-IMMUNOGLOBULIN RECEPTOR"/>
    <property type="match status" value="1"/>
</dbReference>
<sequence>QDQWELPLTWISGTLYAPRLLISRAGRSVTIKCYYETTSANRHGRKYWCKESTNRHSCQTIISTNDFIHKDYEGRVSMHDSPQSGILQVTMAQLVKTDSSNYRCGIGNKNAYGFYAGVNLTIWEGKVCVLCLLVCVLVCVYWFCAWGFLG</sequence>
<evidence type="ECO:0000256" key="1">
    <source>
        <dbReference type="ARBA" id="ARBA00004370"/>
    </source>
</evidence>
<keyword evidence="3 4" id="KW-0472">Membrane</keyword>
<dbReference type="InterPro" id="IPR013783">
    <property type="entry name" value="Ig-like_fold"/>
</dbReference>
<evidence type="ECO:0000313" key="7">
    <source>
        <dbReference type="Proteomes" id="UP000472272"/>
    </source>
</evidence>
<dbReference type="InterPro" id="IPR007110">
    <property type="entry name" value="Ig-like_dom"/>
</dbReference>
<reference evidence="6 7" key="1">
    <citation type="journal article" date="2019" name="Proc. Natl. Acad. Sci. U.S.A.">
        <title>Regulatory changes in pterin and carotenoid genes underlie balanced color polymorphisms in the wall lizard.</title>
        <authorList>
            <person name="Andrade P."/>
            <person name="Pinho C."/>
            <person name="Perez I de Lanuza G."/>
            <person name="Afonso S."/>
            <person name="Brejcha J."/>
            <person name="Rubin C.J."/>
            <person name="Wallerman O."/>
            <person name="Pereira P."/>
            <person name="Sabatino S.J."/>
            <person name="Bellati A."/>
            <person name="Pellitteri-Rosa D."/>
            <person name="Bosakova Z."/>
            <person name="Bunikis I."/>
            <person name="Carretero M.A."/>
            <person name="Feiner N."/>
            <person name="Marsik P."/>
            <person name="Pauperio F."/>
            <person name="Salvi D."/>
            <person name="Soler L."/>
            <person name="While G.M."/>
            <person name="Uller T."/>
            <person name="Font E."/>
            <person name="Andersson L."/>
            <person name="Carneiro M."/>
        </authorList>
    </citation>
    <scope>NUCLEOTIDE SEQUENCE</scope>
</reference>
<accession>A0A670I9X5</accession>
<evidence type="ECO:0000313" key="6">
    <source>
        <dbReference type="Ensembl" id="ENSPMRP00000008479.1"/>
    </source>
</evidence>
<dbReference type="OMA" id="WCKIAAN"/>
<evidence type="ECO:0000259" key="5">
    <source>
        <dbReference type="PROSITE" id="PS50835"/>
    </source>
</evidence>
<dbReference type="Proteomes" id="UP000472272">
    <property type="component" value="Chromosome 6"/>
</dbReference>
<dbReference type="PANTHER" id="PTHR11860:SF49">
    <property type="entry name" value="HIGH AFFINITY IMMUNOGLOBULIN ALPHA AND IMMUNOGLOBULIN MU FC RECEPTOR"/>
    <property type="match status" value="1"/>
</dbReference>
<evidence type="ECO:0000256" key="4">
    <source>
        <dbReference type="SAM" id="Phobius"/>
    </source>
</evidence>
<dbReference type="InterPro" id="IPR003599">
    <property type="entry name" value="Ig_sub"/>
</dbReference>
<reference evidence="6" key="3">
    <citation type="submission" date="2025-09" db="UniProtKB">
        <authorList>
            <consortium name="Ensembl"/>
        </authorList>
    </citation>
    <scope>IDENTIFICATION</scope>
</reference>
<dbReference type="AlphaFoldDB" id="A0A670I9X5"/>
<comment type="subcellular location">
    <subcellularLocation>
        <location evidence="1">Membrane</location>
    </subcellularLocation>
</comment>
<feature type="domain" description="Ig-like" evidence="5">
    <location>
        <begin position="7"/>
        <end position="121"/>
    </location>
</feature>
<dbReference type="CDD" id="cd05716">
    <property type="entry name" value="IgV_pIgR_like"/>
    <property type="match status" value="1"/>
</dbReference>
<keyword evidence="2 4" id="KW-0812">Transmembrane</keyword>
<dbReference type="InterPro" id="IPR050671">
    <property type="entry name" value="CD300_family_receptors"/>
</dbReference>
<evidence type="ECO:0000256" key="3">
    <source>
        <dbReference type="ARBA" id="ARBA00023136"/>
    </source>
</evidence>
<dbReference type="GO" id="GO:0004888">
    <property type="term" value="F:transmembrane signaling receptor activity"/>
    <property type="evidence" value="ECO:0007669"/>
    <property type="project" value="TreeGrafter"/>
</dbReference>
<dbReference type="InterPro" id="IPR013106">
    <property type="entry name" value="Ig_V-set"/>
</dbReference>
<feature type="transmembrane region" description="Helical" evidence="4">
    <location>
        <begin position="127"/>
        <end position="149"/>
    </location>
</feature>